<dbReference type="InterPro" id="IPR003448">
    <property type="entry name" value="Mopterin_biosynth_MoaE"/>
</dbReference>
<dbReference type="Pfam" id="PF02391">
    <property type="entry name" value="MoaE"/>
    <property type="match status" value="1"/>
</dbReference>
<comment type="pathway">
    <text evidence="1">Cofactor biosynthesis; molybdopterin biosynthesis.</text>
</comment>
<comment type="similarity">
    <text evidence="2">Belongs to the MoaE family.</text>
</comment>
<proteinExistence type="inferred from homology"/>
<evidence type="ECO:0000256" key="11">
    <source>
        <dbReference type="ARBA" id="ARBA00049878"/>
    </source>
</evidence>
<evidence type="ECO:0000313" key="13">
    <source>
        <dbReference type="Proteomes" id="UP000199397"/>
    </source>
</evidence>
<dbReference type="RefSeq" id="WP_093069211.1">
    <property type="nucleotide sequence ID" value="NZ_FNQP01000015.1"/>
</dbReference>
<dbReference type="Gene3D" id="3.90.1170.40">
    <property type="entry name" value="Molybdopterin biosynthesis MoaE subunit"/>
    <property type="match status" value="1"/>
</dbReference>
<evidence type="ECO:0000313" key="12">
    <source>
        <dbReference type="EMBL" id="SEA83478.1"/>
    </source>
</evidence>
<accession>A0A1H4EFI5</accession>
<keyword evidence="13" id="KW-1185">Reference proteome</keyword>
<comment type="catalytic activity">
    <reaction evidence="11">
        <text>2 [molybdopterin-synthase sulfur-carrier protein]-C-terminal-Gly-aminoethanethioate + cyclic pyranopterin phosphate + H2O = molybdopterin + 2 [molybdopterin-synthase sulfur-carrier protein]-C-terminal Gly-Gly + 2 H(+)</text>
        <dbReference type="Rhea" id="RHEA:26333"/>
        <dbReference type="Rhea" id="RHEA-COMP:12202"/>
        <dbReference type="Rhea" id="RHEA-COMP:19907"/>
        <dbReference type="ChEBI" id="CHEBI:15377"/>
        <dbReference type="ChEBI" id="CHEBI:15378"/>
        <dbReference type="ChEBI" id="CHEBI:58698"/>
        <dbReference type="ChEBI" id="CHEBI:59648"/>
        <dbReference type="ChEBI" id="CHEBI:90778"/>
        <dbReference type="ChEBI" id="CHEBI:232372"/>
        <dbReference type="EC" id="2.8.1.12"/>
    </reaction>
</comment>
<evidence type="ECO:0000256" key="8">
    <source>
        <dbReference type="ARBA" id="ARBA00030407"/>
    </source>
</evidence>
<dbReference type="GO" id="GO:0006777">
    <property type="term" value="P:Mo-molybdopterin cofactor biosynthetic process"/>
    <property type="evidence" value="ECO:0007669"/>
    <property type="project" value="UniProtKB-KW"/>
</dbReference>
<evidence type="ECO:0000256" key="4">
    <source>
        <dbReference type="ARBA" id="ARBA00013858"/>
    </source>
</evidence>
<evidence type="ECO:0000256" key="5">
    <source>
        <dbReference type="ARBA" id="ARBA00023150"/>
    </source>
</evidence>
<dbReference type="PANTHER" id="PTHR23404">
    <property type="entry name" value="MOLYBDOPTERIN SYNTHASE RELATED"/>
    <property type="match status" value="1"/>
</dbReference>
<protein>
    <recommendedName>
        <fullName evidence="4">Molybdopterin synthase catalytic subunit</fullName>
        <ecNumber evidence="3">2.8.1.12</ecNumber>
    </recommendedName>
    <alternativeName>
        <fullName evidence="9">MPT synthase subunit 2</fullName>
    </alternativeName>
    <alternativeName>
        <fullName evidence="7">Molybdenum cofactor biosynthesis protein E</fullName>
    </alternativeName>
    <alternativeName>
        <fullName evidence="8">Molybdopterin-converting factor large subunit</fullName>
    </alternativeName>
    <alternativeName>
        <fullName evidence="10">Molybdopterin-converting factor subunit 2</fullName>
    </alternativeName>
</protein>
<dbReference type="SUPFAM" id="SSF54690">
    <property type="entry name" value="Molybdopterin synthase subunit MoaE"/>
    <property type="match status" value="1"/>
</dbReference>
<name>A0A1H4EFI5_9GAMM</name>
<dbReference type="UniPathway" id="UPA00344"/>
<comment type="subunit">
    <text evidence="6">Heterotetramer of 2 MoaD subunits and 2 MoaE subunits. Also stable as homodimer. The enzyme changes between these two forms during catalysis.</text>
</comment>
<dbReference type="EC" id="2.8.1.12" evidence="3"/>
<sequence>MQYVEVREAPFDPWQYLAEWQSQHPLDARSGATAVFVGTMRDFNEGDDVTGMYLEHYPGMTERQLETLVAASVQEWSLDAALVVHRVGEIAPAQPIVLVAVWSAHRAEAFDACRHLMETLKHTAPFWKRETLTDGSVRWVDKNTPG</sequence>
<evidence type="ECO:0000256" key="7">
    <source>
        <dbReference type="ARBA" id="ARBA00029745"/>
    </source>
</evidence>
<reference evidence="12 13" key="1">
    <citation type="submission" date="2016-10" db="EMBL/GenBank/DDBJ databases">
        <authorList>
            <person name="de Groot N.N."/>
        </authorList>
    </citation>
    <scope>NUCLEOTIDE SEQUENCE [LARGE SCALE GENOMIC DNA]</scope>
    <source>
        <strain evidence="12 13">DSM 21228</strain>
    </source>
</reference>
<evidence type="ECO:0000256" key="6">
    <source>
        <dbReference type="ARBA" id="ARBA00026066"/>
    </source>
</evidence>
<evidence type="ECO:0000256" key="3">
    <source>
        <dbReference type="ARBA" id="ARBA00011950"/>
    </source>
</evidence>
<organism evidence="12 13">
    <name type="scientific">Thiothrix caldifontis</name>
    <dbReference type="NCBI Taxonomy" id="525918"/>
    <lineage>
        <taxon>Bacteria</taxon>
        <taxon>Pseudomonadati</taxon>
        <taxon>Pseudomonadota</taxon>
        <taxon>Gammaproteobacteria</taxon>
        <taxon>Thiotrichales</taxon>
        <taxon>Thiotrichaceae</taxon>
        <taxon>Thiothrix</taxon>
    </lineage>
</organism>
<evidence type="ECO:0000256" key="2">
    <source>
        <dbReference type="ARBA" id="ARBA00005426"/>
    </source>
</evidence>
<dbReference type="InterPro" id="IPR036563">
    <property type="entry name" value="MoaE_sf"/>
</dbReference>
<dbReference type="AlphaFoldDB" id="A0A1H4EFI5"/>
<dbReference type="STRING" id="525918.SAMN05660964_02569"/>
<gene>
    <name evidence="12" type="ORF">SAMN05660964_02569</name>
</gene>
<evidence type="ECO:0000256" key="9">
    <source>
        <dbReference type="ARBA" id="ARBA00030781"/>
    </source>
</evidence>
<dbReference type="OrthoDB" id="9803224at2"/>
<dbReference type="Proteomes" id="UP000199397">
    <property type="component" value="Unassembled WGS sequence"/>
</dbReference>
<evidence type="ECO:0000256" key="10">
    <source>
        <dbReference type="ARBA" id="ARBA00032474"/>
    </source>
</evidence>
<dbReference type="CDD" id="cd00756">
    <property type="entry name" value="MoaE"/>
    <property type="match status" value="1"/>
</dbReference>
<evidence type="ECO:0000256" key="1">
    <source>
        <dbReference type="ARBA" id="ARBA00005046"/>
    </source>
</evidence>
<dbReference type="EMBL" id="FNQP01000015">
    <property type="protein sequence ID" value="SEA83478.1"/>
    <property type="molecule type" value="Genomic_DNA"/>
</dbReference>
<keyword evidence="5" id="KW-0501">Molybdenum cofactor biosynthesis</keyword>
<dbReference type="GO" id="GO:0030366">
    <property type="term" value="F:molybdopterin synthase activity"/>
    <property type="evidence" value="ECO:0007669"/>
    <property type="project" value="UniProtKB-EC"/>
</dbReference>